<feature type="chain" id="PRO_5041076249" evidence="1">
    <location>
        <begin position="26"/>
        <end position="167"/>
    </location>
</feature>
<organism evidence="2 3">
    <name type="scientific">Campylobacter coli</name>
    <dbReference type="NCBI Taxonomy" id="195"/>
    <lineage>
        <taxon>Bacteria</taxon>
        <taxon>Pseudomonadati</taxon>
        <taxon>Campylobacterota</taxon>
        <taxon>Epsilonproteobacteria</taxon>
        <taxon>Campylobacterales</taxon>
        <taxon>Campylobacteraceae</taxon>
        <taxon>Campylobacter</taxon>
    </lineage>
</organism>
<protein>
    <submittedName>
        <fullName evidence="2">Uncharacterized protein</fullName>
    </submittedName>
</protein>
<gene>
    <name evidence="2" type="ORF">DYF97_08125</name>
</gene>
<comment type="caution">
    <text evidence="2">The sequence shown here is derived from an EMBL/GenBank/DDBJ whole genome shotgun (WGS) entry which is preliminary data.</text>
</comment>
<sequence length="167" mass="19191">MNIKKTITSLSIVCSMALMPIKALSSQYVSFNNNVKTIQKTIINHIDFYKQICDSLYSDMKFNFNSFMCCQHGIIELDEIKKFKKEIKILNKIISVSKERMEKKGSELKDFDAKVYYASVALKSAIEQKLNPDFVKIFGAYEGKEIDIIEYAKGVLKAEEEIKNAVY</sequence>
<evidence type="ECO:0000313" key="3">
    <source>
        <dbReference type="Proteomes" id="UP000333665"/>
    </source>
</evidence>
<evidence type="ECO:0000256" key="1">
    <source>
        <dbReference type="SAM" id="SignalP"/>
    </source>
</evidence>
<dbReference type="RefSeq" id="WP_002795613.1">
    <property type="nucleotide sequence ID" value="NZ_CP017025.1"/>
</dbReference>
<keyword evidence="1" id="KW-0732">Signal</keyword>
<proteinExistence type="predicted"/>
<evidence type="ECO:0000313" key="2">
    <source>
        <dbReference type="EMBL" id="EAL8417320.1"/>
    </source>
</evidence>
<name>A0A3K5JTJ0_CAMCO</name>
<dbReference type="Proteomes" id="UP000333665">
    <property type="component" value="Unassembled WGS sequence"/>
</dbReference>
<dbReference type="EMBL" id="AACRQU010000022">
    <property type="protein sequence ID" value="EAL8417320.1"/>
    <property type="molecule type" value="Genomic_DNA"/>
</dbReference>
<feature type="signal peptide" evidence="1">
    <location>
        <begin position="1"/>
        <end position="25"/>
    </location>
</feature>
<accession>A0A3K5JTJ0</accession>
<reference evidence="2 3" key="1">
    <citation type="submission" date="2018-08" db="EMBL/GenBank/DDBJ databases">
        <authorList>
            <consortium name="NARMS: The National Antimicrobial Resistance Monitoring System"/>
        </authorList>
    </citation>
    <scope>NUCLEOTIDE SEQUENCE [LARGE SCALE GENOMIC DNA]</scope>
    <source>
        <strain evidence="2 3">FSIS11812579</strain>
    </source>
</reference>
<dbReference type="AlphaFoldDB" id="A0A3K5JTJ0"/>